<sequence length="521" mass="57371">MTAMNAVAENDQIVAAPVKATNSQLHTVDELHQQCRFNDAIIFLHGREGSGKTTISELFLEQASEYAEVALVSASERSHPDRIRAQILTQLFGTIRITDESLTRQIGQQQPLPHIIVVIDNADSLADAMVAECISTMAQLNAVGRKISIVLVADSRWAIQQKPAPEVRAQGPVMVEVGPLTAQEQLTFVRRLLPEKQKPFWSADKLDQFLRTINGYPGEIQQRLQLSLATQAQRYREPEPEASAEPNVVFHKQGKRQAQPRSAGKRRNPLALILMASILMTSAVVAYLIRDQWYPDLQQLLARSEAVAEPEQNASAPAAAEQTSEQAATKNPEEAATQPAATSATEQFQPVDFTLQPKELAVSYNQALSSLNREAAKENDPRDVQVALVKTPQEAKPVSSEKPAPTKPKQQPKPASKPAELFDSAWVQQQPASHYTLQISLVSSTELLKNFLADNDLTEITKVYPEQRNGQRRYVVIYGSYPSIEAARAAVNALPAGVQAMQPWAKSFATVQEELTSVLTP</sequence>
<feature type="compositionally biased region" description="Polar residues" evidence="1">
    <location>
        <begin position="339"/>
        <end position="348"/>
    </location>
</feature>
<keyword evidence="2" id="KW-0472">Membrane</keyword>
<dbReference type="Gene3D" id="3.40.50.300">
    <property type="entry name" value="P-loop containing nucleotide triphosphate hydrolases"/>
    <property type="match status" value="1"/>
</dbReference>
<proteinExistence type="predicted"/>
<dbReference type="Proteomes" id="UP000287996">
    <property type="component" value="Unassembled WGS sequence"/>
</dbReference>
<dbReference type="Gene3D" id="3.30.70.1070">
    <property type="entry name" value="Sporulation related repeat"/>
    <property type="match status" value="1"/>
</dbReference>
<gene>
    <name evidence="4" type="ORF">CWI84_08090</name>
</gene>
<dbReference type="SMART" id="SM00382">
    <property type="entry name" value="AAA"/>
    <property type="match status" value="1"/>
</dbReference>
<dbReference type="RefSeq" id="WP_126842086.1">
    <property type="nucleotide sequence ID" value="NZ_PIQH01000007.1"/>
</dbReference>
<dbReference type="GO" id="GO:0042834">
    <property type="term" value="F:peptidoglycan binding"/>
    <property type="evidence" value="ECO:0007669"/>
    <property type="project" value="InterPro"/>
</dbReference>
<name>A0A432ZPY6_9GAMM</name>
<dbReference type="PROSITE" id="PS51724">
    <property type="entry name" value="SPOR"/>
    <property type="match status" value="1"/>
</dbReference>
<dbReference type="InterPro" id="IPR003593">
    <property type="entry name" value="AAA+_ATPase"/>
</dbReference>
<feature type="domain" description="SPOR" evidence="3">
    <location>
        <begin position="429"/>
        <end position="507"/>
    </location>
</feature>
<evidence type="ECO:0000259" key="3">
    <source>
        <dbReference type="PROSITE" id="PS51724"/>
    </source>
</evidence>
<keyword evidence="5" id="KW-1185">Reference proteome</keyword>
<feature type="region of interest" description="Disordered" evidence="1">
    <location>
        <begin position="392"/>
        <end position="418"/>
    </location>
</feature>
<dbReference type="SUPFAM" id="SSF52540">
    <property type="entry name" value="P-loop containing nucleoside triphosphate hydrolases"/>
    <property type="match status" value="1"/>
</dbReference>
<dbReference type="AlphaFoldDB" id="A0A432ZPY6"/>
<protein>
    <recommendedName>
        <fullName evidence="3">SPOR domain-containing protein</fullName>
    </recommendedName>
</protein>
<keyword evidence="2" id="KW-1133">Transmembrane helix</keyword>
<dbReference type="EMBL" id="PIQH01000007">
    <property type="protein sequence ID" value="RUO79911.1"/>
    <property type="molecule type" value="Genomic_DNA"/>
</dbReference>
<dbReference type="InterPro" id="IPR049945">
    <property type="entry name" value="AAA_22"/>
</dbReference>
<accession>A0A432ZPY6</accession>
<dbReference type="Pfam" id="PF05036">
    <property type="entry name" value="SPOR"/>
    <property type="match status" value="1"/>
</dbReference>
<reference evidence="4 5" key="1">
    <citation type="journal article" date="2011" name="Front. Microbiol.">
        <title>Genomic signatures of strain selection and enhancement in Bacillus atrophaeus var. globigii, a historical biowarfare simulant.</title>
        <authorList>
            <person name="Gibbons H.S."/>
            <person name="Broomall S.M."/>
            <person name="McNew L.A."/>
            <person name="Daligault H."/>
            <person name="Chapman C."/>
            <person name="Bruce D."/>
            <person name="Karavis M."/>
            <person name="Krepps M."/>
            <person name="McGregor P.A."/>
            <person name="Hong C."/>
            <person name="Park K.H."/>
            <person name="Akmal A."/>
            <person name="Feldman A."/>
            <person name="Lin J.S."/>
            <person name="Chang W.E."/>
            <person name="Higgs B.W."/>
            <person name="Demirev P."/>
            <person name="Lindquist J."/>
            <person name="Liem A."/>
            <person name="Fochler E."/>
            <person name="Read T.D."/>
            <person name="Tapia R."/>
            <person name="Johnson S."/>
            <person name="Bishop-Lilly K.A."/>
            <person name="Detter C."/>
            <person name="Han C."/>
            <person name="Sozhamannan S."/>
            <person name="Rosenzweig C.N."/>
            <person name="Skowronski E.W."/>
        </authorList>
    </citation>
    <scope>NUCLEOTIDE SEQUENCE [LARGE SCALE GENOMIC DNA]</scope>
    <source>
        <strain evidence="4 5">CC-PW-9</strain>
    </source>
</reference>
<evidence type="ECO:0000256" key="1">
    <source>
        <dbReference type="SAM" id="MobiDB-lite"/>
    </source>
</evidence>
<feature type="compositionally biased region" description="Low complexity" evidence="1">
    <location>
        <begin position="407"/>
        <end position="418"/>
    </location>
</feature>
<dbReference type="PANTHER" id="PTHR35894:SF5">
    <property type="entry name" value="MU-LIKE PROPHAGE FLUMU DNA TRANSPOSITION PROTEIN B"/>
    <property type="match status" value="1"/>
</dbReference>
<dbReference type="InterPro" id="IPR036680">
    <property type="entry name" value="SPOR-like_sf"/>
</dbReference>
<organism evidence="4 5">
    <name type="scientific">Idiomarina tyrosinivorans</name>
    <dbReference type="NCBI Taxonomy" id="1445662"/>
    <lineage>
        <taxon>Bacteria</taxon>
        <taxon>Pseudomonadati</taxon>
        <taxon>Pseudomonadota</taxon>
        <taxon>Gammaproteobacteria</taxon>
        <taxon>Alteromonadales</taxon>
        <taxon>Idiomarinaceae</taxon>
        <taxon>Idiomarina</taxon>
    </lineage>
</organism>
<dbReference type="InterPro" id="IPR052026">
    <property type="entry name" value="ExeA_AAA_ATPase_DNA-bind"/>
</dbReference>
<feature type="transmembrane region" description="Helical" evidence="2">
    <location>
        <begin position="270"/>
        <end position="289"/>
    </location>
</feature>
<feature type="region of interest" description="Disordered" evidence="1">
    <location>
        <begin position="232"/>
        <end position="265"/>
    </location>
</feature>
<dbReference type="InterPro" id="IPR007730">
    <property type="entry name" value="SPOR-like_dom"/>
</dbReference>
<feature type="region of interest" description="Disordered" evidence="1">
    <location>
        <begin position="308"/>
        <end position="349"/>
    </location>
</feature>
<dbReference type="InterPro" id="IPR027417">
    <property type="entry name" value="P-loop_NTPase"/>
</dbReference>
<dbReference type="GO" id="GO:0016887">
    <property type="term" value="F:ATP hydrolysis activity"/>
    <property type="evidence" value="ECO:0007669"/>
    <property type="project" value="InterPro"/>
</dbReference>
<evidence type="ECO:0000313" key="5">
    <source>
        <dbReference type="Proteomes" id="UP000287996"/>
    </source>
</evidence>
<evidence type="ECO:0000313" key="4">
    <source>
        <dbReference type="EMBL" id="RUO79911.1"/>
    </source>
</evidence>
<evidence type="ECO:0000256" key="2">
    <source>
        <dbReference type="SAM" id="Phobius"/>
    </source>
</evidence>
<dbReference type="Pfam" id="PF13401">
    <property type="entry name" value="AAA_22"/>
    <property type="match status" value="1"/>
</dbReference>
<dbReference type="PANTHER" id="PTHR35894">
    <property type="entry name" value="GENERAL SECRETION PATHWAY PROTEIN A-RELATED"/>
    <property type="match status" value="1"/>
</dbReference>
<dbReference type="OrthoDB" id="6189127at2"/>
<keyword evidence="2" id="KW-0812">Transmembrane</keyword>
<comment type="caution">
    <text evidence="4">The sequence shown here is derived from an EMBL/GenBank/DDBJ whole genome shotgun (WGS) entry which is preliminary data.</text>
</comment>
<feature type="compositionally biased region" description="Low complexity" evidence="1">
    <location>
        <begin position="309"/>
        <end position="329"/>
    </location>
</feature>